<evidence type="ECO:0000313" key="5">
    <source>
        <dbReference type="EMBL" id="KAH7511505.1"/>
    </source>
</evidence>
<keyword evidence="3" id="KW-0813">Transport</keyword>
<gene>
    <name evidence="5" type="ORF">FEM48_ZijujUnG0007100</name>
</gene>
<reference evidence="5" key="1">
    <citation type="journal article" date="2021" name="Front. Plant Sci.">
        <title>Chromosome-Scale Genome Assembly for Chinese Sour Jujube and Insights Into Its Genome Evolution and Domestication Signature.</title>
        <authorList>
            <person name="Shen L.-Y."/>
            <person name="Luo H."/>
            <person name="Wang X.-L."/>
            <person name="Wang X.-M."/>
            <person name="Qiu X.-J."/>
            <person name="Liu H."/>
            <person name="Zhou S.-S."/>
            <person name="Jia K.-H."/>
            <person name="Nie S."/>
            <person name="Bao Y.-T."/>
            <person name="Zhang R.-G."/>
            <person name="Yun Q.-Z."/>
            <person name="Chai Y.-H."/>
            <person name="Lu J.-Y."/>
            <person name="Li Y."/>
            <person name="Zhao S.-W."/>
            <person name="Mao J.-F."/>
            <person name="Jia S.-G."/>
            <person name="Mao Y.-M."/>
        </authorList>
    </citation>
    <scope>NUCLEOTIDE SEQUENCE</scope>
    <source>
        <strain evidence="5">AT0</strain>
        <tissue evidence="5">Leaf</tissue>
    </source>
</reference>
<accession>A0A978UA08</accession>
<evidence type="ECO:0000256" key="2">
    <source>
        <dbReference type="ARBA" id="ARBA00005569"/>
    </source>
</evidence>
<evidence type="ECO:0000313" key="6">
    <source>
        <dbReference type="Proteomes" id="UP000813462"/>
    </source>
</evidence>
<dbReference type="GO" id="GO:0000972">
    <property type="term" value="P:transcription-dependent tethering of RNA polymerase II gene DNA at nuclear periphery"/>
    <property type="evidence" value="ECO:0007669"/>
    <property type="project" value="TreeGrafter"/>
</dbReference>
<protein>
    <submittedName>
        <fullName evidence="5">Uncharacterized protein</fullName>
    </submittedName>
</protein>
<dbReference type="Proteomes" id="UP000813462">
    <property type="component" value="Unassembled WGS sequence"/>
</dbReference>
<dbReference type="GO" id="GO:0006606">
    <property type="term" value="P:protein import into nucleus"/>
    <property type="evidence" value="ECO:0007669"/>
    <property type="project" value="TreeGrafter"/>
</dbReference>
<evidence type="ECO:0000256" key="4">
    <source>
        <dbReference type="ARBA" id="ARBA00023242"/>
    </source>
</evidence>
<dbReference type="GO" id="GO:0016973">
    <property type="term" value="P:poly(A)+ mRNA export from nucleus"/>
    <property type="evidence" value="ECO:0007669"/>
    <property type="project" value="TreeGrafter"/>
</dbReference>
<dbReference type="AlphaFoldDB" id="A0A978UA08"/>
<evidence type="ECO:0000256" key="1">
    <source>
        <dbReference type="ARBA" id="ARBA00004123"/>
    </source>
</evidence>
<evidence type="ECO:0000256" key="3">
    <source>
        <dbReference type="ARBA" id="ARBA00022448"/>
    </source>
</evidence>
<comment type="similarity">
    <text evidence="2">Belongs to the nucleoporin Nup133 family.</text>
</comment>
<organism evidence="5 6">
    <name type="scientific">Ziziphus jujuba var. spinosa</name>
    <dbReference type="NCBI Taxonomy" id="714518"/>
    <lineage>
        <taxon>Eukaryota</taxon>
        <taxon>Viridiplantae</taxon>
        <taxon>Streptophyta</taxon>
        <taxon>Embryophyta</taxon>
        <taxon>Tracheophyta</taxon>
        <taxon>Spermatophyta</taxon>
        <taxon>Magnoliopsida</taxon>
        <taxon>eudicotyledons</taxon>
        <taxon>Gunneridae</taxon>
        <taxon>Pentapetalae</taxon>
        <taxon>rosids</taxon>
        <taxon>fabids</taxon>
        <taxon>Rosales</taxon>
        <taxon>Rhamnaceae</taxon>
        <taxon>Paliureae</taxon>
        <taxon>Ziziphus</taxon>
    </lineage>
</organism>
<sequence length="323" mass="35846">MVIWESKRIWLDRNKIWPLDVQVDNYGKVITILVATFCKDRVSSSSYTQYSLLTMQYKSGVIEEPIHERVLEKKAPIQVIIPKASVEDEDFLFSMRLCIGGKPSSSAVILFGDGMATVSHYYRNSTSLYQFNLPYDAGKVLDASILPSTDDGEEGPWVVLTEKAGIWPIPEKAVIIGGFEPPERSLSGKGSSNEGSAQEERKNLLAISLLEGLALKHLMPEADKRLHYLLDLMRVTPRDANHTGPGSRFCILRPELITAFCQKAKATERSKTKSTSQGDAHIASNSPNVDGEIQGIVMMCASLYTSSSIVLHFNIILCPWSNH</sequence>
<dbReference type="SUPFAM" id="SSF117289">
    <property type="entry name" value="Nucleoporin domain"/>
    <property type="match status" value="1"/>
</dbReference>
<dbReference type="Gene3D" id="2.130.10.10">
    <property type="entry name" value="YVTN repeat-like/Quinoprotein amine dehydrogenase"/>
    <property type="match status" value="1"/>
</dbReference>
<dbReference type="GO" id="GO:0031080">
    <property type="term" value="C:nuclear pore outer ring"/>
    <property type="evidence" value="ECO:0007669"/>
    <property type="project" value="TreeGrafter"/>
</dbReference>
<dbReference type="InterPro" id="IPR037624">
    <property type="entry name" value="Nup133-like"/>
</dbReference>
<comment type="caution">
    <text evidence="5">The sequence shown here is derived from an EMBL/GenBank/DDBJ whole genome shotgun (WGS) entry which is preliminary data.</text>
</comment>
<name>A0A978UA08_ZIZJJ</name>
<comment type="subcellular location">
    <subcellularLocation>
        <location evidence="1">Nucleus</location>
    </subcellularLocation>
</comment>
<keyword evidence="4" id="KW-0539">Nucleus</keyword>
<proteinExistence type="inferred from homology"/>
<dbReference type="InterPro" id="IPR015943">
    <property type="entry name" value="WD40/YVTN_repeat-like_dom_sf"/>
</dbReference>
<dbReference type="PANTHER" id="PTHR13405:SF11">
    <property type="entry name" value="NUCLEAR PORE COMPLEX PROTEIN NUP133"/>
    <property type="match status" value="1"/>
</dbReference>
<dbReference type="PANTHER" id="PTHR13405">
    <property type="entry name" value="NUCLEAR PORE COMPLEX PROTEIN NUP133"/>
    <property type="match status" value="1"/>
</dbReference>
<dbReference type="GO" id="GO:0017056">
    <property type="term" value="F:structural constituent of nuclear pore"/>
    <property type="evidence" value="ECO:0007669"/>
    <property type="project" value="InterPro"/>
</dbReference>
<dbReference type="EMBL" id="JAEACU010000061">
    <property type="protein sequence ID" value="KAH7511505.1"/>
    <property type="molecule type" value="Genomic_DNA"/>
</dbReference>